<name>A0A2H6BRY3_MICAE</name>
<dbReference type="EMBL" id="BEYQ01000006">
    <property type="protein sequence ID" value="GBD52936.1"/>
    <property type="molecule type" value="Genomic_DNA"/>
</dbReference>
<dbReference type="RefSeq" id="WP_103112163.1">
    <property type="nucleotide sequence ID" value="NZ_BEIU01000015.1"/>
</dbReference>
<dbReference type="Proteomes" id="UP000236321">
    <property type="component" value="Unassembled WGS sequence"/>
</dbReference>
<accession>A0A2H6BRY3</accession>
<evidence type="ECO:0000313" key="1">
    <source>
        <dbReference type="EMBL" id="GBD52936.1"/>
    </source>
</evidence>
<protein>
    <submittedName>
        <fullName evidence="1">Uncharacterized protein</fullName>
    </submittedName>
</protein>
<gene>
    <name evidence="1" type="ORF">BGM30_20290</name>
</gene>
<sequence length="217" mass="24754">MFALILAQSAPGLTFNTFNAVVYTVCFLVPGFLIDLTLSRFFYKKSEQVTLILLRFLTLSCLNYVPWISVYLLPWNRSILENPSFLAFAFIIIIFISPVCIGLTLGYVNQKQLLERGLSSLGFKTITGFPSAWDYSFSRIEEPVWVLITLKDGSQIAGWFGKNSLASSESSERDIYLEPVYKLEDDAWQPDPRSAGILINAEEIRYIEFWQDQTEVT</sequence>
<dbReference type="Pfam" id="PF19865">
    <property type="entry name" value="DUF6338"/>
    <property type="match status" value="1"/>
</dbReference>
<evidence type="ECO:0000313" key="2">
    <source>
        <dbReference type="Proteomes" id="UP000236321"/>
    </source>
</evidence>
<proteinExistence type="predicted"/>
<dbReference type="AlphaFoldDB" id="A0A2H6BRY3"/>
<dbReference type="InterPro" id="IPR045919">
    <property type="entry name" value="DUF6338"/>
</dbReference>
<organism evidence="1 2">
    <name type="scientific">Microcystis aeruginosa NIES-298</name>
    <dbReference type="NCBI Taxonomy" id="449468"/>
    <lineage>
        <taxon>Bacteria</taxon>
        <taxon>Bacillati</taxon>
        <taxon>Cyanobacteriota</taxon>
        <taxon>Cyanophyceae</taxon>
        <taxon>Oscillatoriophycideae</taxon>
        <taxon>Chroococcales</taxon>
        <taxon>Microcystaceae</taxon>
        <taxon>Microcystis</taxon>
    </lineage>
</organism>
<comment type="caution">
    <text evidence="1">The sequence shown here is derived from an EMBL/GenBank/DDBJ whole genome shotgun (WGS) entry which is preliminary data.</text>
</comment>
<reference evidence="2" key="1">
    <citation type="submission" date="2017-12" db="EMBL/GenBank/DDBJ databases">
        <title>Improved Draft Genome Sequence of Microcystis aeruginosa NIES-298, a Microcystin-Producing Cyanobacterium from Lake Kasumigaura, Japan.</title>
        <authorList>
            <person name="Yamaguchi H."/>
            <person name="Suzuki S."/>
            <person name="Kawachi M."/>
        </authorList>
    </citation>
    <scope>NUCLEOTIDE SEQUENCE [LARGE SCALE GENOMIC DNA]</scope>
    <source>
        <strain evidence="2">NIES-298</strain>
    </source>
</reference>